<keyword evidence="1" id="KW-0472">Membrane</keyword>
<reference evidence="3 4" key="1">
    <citation type="submission" date="2018-01" db="EMBL/GenBank/DDBJ databases">
        <title>Draft genome sequence of Paucibacter aquatile CR182 isolated from freshwater of the Nakdong River.</title>
        <authorList>
            <person name="Choi A."/>
            <person name="Chung E.J."/>
        </authorList>
    </citation>
    <scope>NUCLEOTIDE SEQUENCE [LARGE SCALE GENOMIC DNA]</scope>
    <source>
        <strain evidence="3 4">CR182</strain>
    </source>
</reference>
<proteinExistence type="predicted"/>
<feature type="signal peptide" evidence="2">
    <location>
        <begin position="1"/>
        <end position="24"/>
    </location>
</feature>
<dbReference type="OrthoDB" id="7182985at2"/>
<evidence type="ECO:0000313" key="3">
    <source>
        <dbReference type="EMBL" id="PND38312.1"/>
    </source>
</evidence>
<comment type="caution">
    <text evidence="3">The sequence shown here is derived from an EMBL/GenBank/DDBJ whole genome shotgun (WGS) entry which is preliminary data.</text>
</comment>
<accession>A0A2N8KY36</accession>
<evidence type="ECO:0000256" key="2">
    <source>
        <dbReference type="SAM" id="SignalP"/>
    </source>
</evidence>
<feature type="transmembrane region" description="Helical" evidence="1">
    <location>
        <begin position="127"/>
        <end position="147"/>
    </location>
</feature>
<protein>
    <submittedName>
        <fullName evidence="3">Uncharacterized protein</fullName>
    </submittedName>
</protein>
<feature type="transmembrane region" description="Helical" evidence="1">
    <location>
        <begin position="197"/>
        <end position="218"/>
    </location>
</feature>
<evidence type="ECO:0000256" key="1">
    <source>
        <dbReference type="SAM" id="Phobius"/>
    </source>
</evidence>
<dbReference type="AlphaFoldDB" id="A0A2N8KY36"/>
<keyword evidence="1" id="KW-1133">Transmembrane helix</keyword>
<evidence type="ECO:0000313" key="4">
    <source>
        <dbReference type="Proteomes" id="UP000235916"/>
    </source>
</evidence>
<organism evidence="3 4">
    <name type="scientific">Kinneretia aquatilis</name>
    <dbReference type="NCBI Taxonomy" id="2070761"/>
    <lineage>
        <taxon>Bacteria</taxon>
        <taxon>Pseudomonadati</taxon>
        <taxon>Pseudomonadota</taxon>
        <taxon>Betaproteobacteria</taxon>
        <taxon>Burkholderiales</taxon>
        <taxon>Sphaerotilaceae</taxon>
        <taxon>Roseateles</taxon>
    </lineage>
</organism>
<keyword evidence="2" id="KW-0732">Signal</keyword>
<dbReference type="Proteomes" id="UP000235916">
    <property type="component" value="Unassembled WGS sequence"/>
</dbReference>
<feature type="chain" id="PRO_5014608025" evidence="2">
    <location>
        <begin position="25"/>
        <end position="343"/>
    </location>
</feature>
<sequence length="343" mass="36817">MNMMRMSFALWVFVLALPLTAAGADDRSAADTTISTSAGEEKEICTGAKATIKEGPKYGTLRMTGDPSKEEPVHVFYKAAEAATAVSEKLTCATGSGERKLTIEVVPKGRNNTTGFSDEVYPEAFKALFLLLAVATVLESALAILFNWRPFVETLNARAVRPVVSLAASLFLVFQFKLDVVTGLAKLISPQVPALDWSGKILTAMVLAGGSAAVNHLMVSLGFRQLRTPENTTPKPPTGKGWISVRIVRSELIKGPVTVCIGVDSGTGVPVVASLDNSTRAKLRYFLRDRGRFPAWGGYAMKTGDKVTVKVRAAREDGTGHIEDEWGPEVIGEGAIIDLKFTI</sequence>
<dbReference type="EMBL" id="POSP01000003">
    <property type="protein sequence ID" value="PND38312.1"/>
    <property type="molecule type" value="Genomic_DNA"/>
</dbReference>
<keyword evidence="4" id="KW-1185">Reference proteome</keyword>
<keyword evidence="1" id="KW-0812">Transmembrane</keyword>
<name>A0A2N8KY36_9BURK</name>
<gene>
    <name evidence="3" type="ORF">C1O66_12785</name>
</gene>
<feature type="transmembrane region" description="Helical" evidence="1">
    <location>
        <begin position="159"/>
        <end position="177"/>
    </location>
</feature>
<dbReference type="RefSeq" id="WP_102768231.1">
    <property type="nucleotide sequence ID" value="NZ_POSP01000003.1"/>
</dbReference>